<dbReference type="EMBL" id="NAJO01000013">
    <property type="protein sequence ID" value="OQO07946.1"/>
    <property type="molecule type" value="Genomic_DNA"/>
</dbReference>
<proteinExistence type="predicted"/>
<dbReference type="OrthoDB" id="3655896at2759"/>
<dbReference type="AlphaFoldDB" id="A0A1V8T966"/>
<sequence>MADPPTSPQRDPSNIPLPPTPHQNQTTNTPQLSAPPSFRPVTSIASPVTTSGTTSGTSSVQPTAPMPPADVAMARLDAKAALEVAEPKTCTGPFAKSKPAKDFAVGHDVCKGCRNVTEKQARLDAKAALEVAELKTCAGPCAKSKPAAEFNIGSNKCKECQAVSDKQRRGAAGRTGWQGPDFHVPIAGIARYAAVCAGALDPASDATLRYGNNHWFKTRAELCTELAPFLADRPVTSSSLAKDWLRDDLLTLLLLQEGKEGKLPVPIPIPSAYHGMGHQALYMRATSIGRTWSPRAKSDQPAAPAVVPQAIQLPGDDAPPEFDHEMMAKRESAISFLLANDHRTNTSYWKGVDRSSVRGKSLVDTLARIDHHQLRSGYFTARAPQQEVNNQAHRNYEGMDELEQISSGEVEGMTGQDAVLKALEPVVTYDLFCPIATSSRELLTGAHALAESLHSMRVRDWRSCGAERQRPINTGAGLDHPDHSRITPDHMMRLLFEDWDANQVYDQDAPGKPTVAFEQYASRLFKDFTAEEAAQEAPHLYHMVDLNAFQLDAILSILYETSHVVGEMLNEVEVPPHVEVTRDYDPNDLRPALFVHNNLVIGGGFYTHWEGMGEGGDFHALLSWGFPIIDADEMPHMSFRATLRHANETVEERTRRENRNKMTLAALRDRQSRKSCVQCRDDNLRCTGDVKKGPPCKQCASTGKGKQCKWLAHQQPPSQAAPGEIPTDAHLRPWNTQYPGDIWANTESLIDFETEPEAEKYYAAFFFGRHSSHAGDDEMQQTLRRLRLTRHLYRTMHQAHAVMGEPINHFPEGTPPAAGGVMIGHCVAFARHGTMAVPTSEHNLNNEQLKAFVHELHHYFAYNQPPGNALLNRPTEIHFVINGLAGLSVGIRHWGSRIPGDGLFAFMLQQDAAHGTNMADHVYVVVHSEERVIDGVGNFTLAQGRTPGWQMHKHRALKKHKLADLIDRETYLRACHLLNVQLVAQGQPHAPPGPMQFTANEARDMDTLIPAFEDEARWRTANLGPGTNPTAQAVKQRNLDRNKGLRNQF</sequence>
<dbReference type="InParanoid" id="A0A1V8T966"/>
<evidence type="ECO:0000256" key="1">
    <source>
        <dbReference type="ARBA" id="ARBA00023242"/>
    </source>
</evidence>
<name>A0A1V8T966_9PEZI</name>
<accession>A0A1V8T966</accession>
<feature type="compositionally biased region" description="Low complexity" evidence="2">
    <location>
        <begin position="46"/>
        <end position="63"/>
    </location>
</feature>
<keyword evidence="1" id="KW-0539">Nucleus</keyword>
<feature type="region of interest" description="Disordered" evidence="2">
    <location>
        <begin position="1"/>
        <end position="66"/>
    </location>
</feature>
<keyword evidence="5" id="KW-1185">Reference proteome</keyword>
<dbReference type="PROSITE" id="PS50048">
    <property type="entry name" value="ZN2_CY6_FUNGAL_2"/>
    <property type="match status" value="1"/>
</dbReference>
<evidence type="ECO:0000313" key="5">
    <source>
        <dbReference type="Proteomes" id="UP000192596"/>
    </source>
</evidence>
<evidence type="ECO:0000256" key="2">
    <source>
        <dbReference type="SAM" id="MobiDB-lite"/>
    </source>
</evidence>
<dbReference type="GO" id="GO:0000981">
    <property type="term" value="F:DNA-binding transcription factor activity, RNA polymerase II-specific"/>
    <property type="evidence" value="ECO:0007669"/>
    <property type="project" value="InterPro"/>
</dbReference>
<feature type="domain" description="Zn(2)-C6 fungal-type" evidence="3">
    <location>
        <begin position="675"/>
        <end position="710"/>
    </location>
</feature>
<reference evidence="5" key="1">
    <citation type="submission" date="2017-03" db="EMBL/GenBank/DDBJ databases">
        <title>Genomes of endolithic fungi from Antarctica.</title>
        <authorList>
            <person name="Coleine C."/>
            <person name="Masonjones S."/>
            <person name="Stajich J.E."/>
        </authorList>
    </citation>
    <scope>NUCLEOTIDE SEQUENCE [LARGE SCALE GENOMIC DNA]</scope>
    <source>
        <strain evidence="5">CCFEE 5527</strain>
    </source>
</reference>
<dbReference type="Proteomes" id="UP000192596">
    <property type="component" value="Unassembled WGS sequence"/>
</dbReference>
<evidence type="ECO:0000313" key="4">
    <source>
        <dbReference type="EMBL" id="OQO07946.1"/>
    </source>
</evidence>
<dbReference type="InterPro" id="IPR001138">
    <property type="entry name" value="Zn2Cys6_DnaBD"/>
</dbReference>
<evidence type="ECO:0000259" key="3">
    <source>
        <dbReference type="PROSITE" id="PS50048"/>
    </source>
</evidence>
<comment type="caution">
    <text evidence="4">The sequence shown here is derived from an EMBL/GenBank/DDBJ whole genome shotgun (WGS) entry which is preliminary data.</text>
</comment>
<feature type="compositionally biased region" description="Low complexity" evidence="2">
    <location>
        <begin position="22"/>
        <end position="32"/>
    </location>
</feature>
<dbReference type="CDD" id="cd00067">
    <property type="entry name" value="GAL4"/>
    <property type="match status" value="1"/>
</dbReference>
<gene>
    <name evidence="4" type="ORF">B0A48_06738</name>
</gene>
<dbReference type="GO" id="GO:0008270">
    <property type="term" value="F:zinc ion binding"/>
    <property type="evidence" value="ECO:0007669"/>
    <property type="project" value="InterPro"/>
</dbReference>
<organism evidence="4 5">
    <name type="scientific">Cryoendolithus antarcticus</name>
    <dbReference type="NCBI Taxonomy" id="1507870"/>
    <lineage>
        <taxon>Eukaryota</taxon>
        <taxon>Fungi</taxon>
        <taxon>Dikarya</taxon>
        <taxon>Ascomycota</taxon>
        <taxon>Pezizomycotina</taxon>
        <taxon>Dothideomycetes</taxon>
        <taxon>Dothideomycetidae</taxon>
        <taxon>Cladosporiales</taxon>
        <taxon>Cladosporiaceae</taxon>
        <taxon>Cryoendolithus</taxon>
    </lineage>
</organism>
<protein>
    <recommendedName>
        <fullName evidence="3">Zn(2)-C6 fungal-type domain-containing protein</fullName>
    </recommendedName>
</protein>